<comment type="caution">
    <text evidence="6">The sequence shown here is derived from an EMBL/GenBank/DDBJ whole genome shotgun (WGS) entry which is preliminary data.</text>
</comment>
<gene>
    <name evidence="6" type="ORF">EET67_09285</name>
</gene>
<dbReference type="InterPro" id="IPR029016">
    <property type="entry name" value="GAF-like_dom_sf"/>
</dbReference>
<dbReference type="SUPFAM" id="SSF46785">
    <property type="entry name" value="Winged helix' DNA-binding domain"/>
    <property type="match status" value="1"/>
</dbReference>
<protein>
    <submittedName>
        <fullName evidence="6">IclR family transcriptional regulator</fullName>
    </submittedName>
</protein>
<keyword evidence="3" id="KW-0804">Transcription</keyword>
<keyword evidence="2" id="KW-0238">DNA-binding</keyword>
<evidence type="ECO:0000259" key="4">
    <source>
        <dbReference type="PROSITE" id="PS51077"/>
    </source>
</evidence>
<dbReference type="GO" id="GO:0003677">
    <property type="term" value="F:DNA binding"/>
    <property type="evidence" value="ECO:0007669"/>
    <property type="project" value="UniProtKB-KW"/>
</dbReference>
<sequence>MTTMKTVKPQGDEKSIVKSVFKVLALLEAFSPETPEFSVAELAERTGIHKATCNRLMTTMVQAGWMQRVGGSRYAPTVKLFRIGSTAIGRLDVREAARPLLRGLAARFGDTSYLMVPDGQRFVCLDRVEGDHPVKVTNFDIGMSLPFSFAAPPLAILAYRDDLLAKIDRDKFHGHAVRTDAGFDKLQQRLATVREQGYVLSLEDYQAGVAAVGAPVFDNSGVAIASISIDGVVTRFEPPRRSEIIDAVVEAASKLSEQLGYSGSASSVRNSG</sequence>
<dbReference type="PANTHER" id="PTHR30136">
    <property type="entry name" value="HELIX-TURN-HELIX TRANSCRIPTIONAL REGULATOR, ICLR FAMILY"/>
    <property type="match status" value="1"/>
</dbReference>
<dbReference type="Proteomes" id="UP000281647">
    <property type="component" value="Unassembled WGS sequence"/>
</dbReference>
<keyword evidence="7" id="KW-1185">Reference proteome</keyword>
<dbReference type="Pfam" id="PF01614">
    <property type="entry name" value="IclR_C"/>
    <property type="match status" value="1"/>
</dbReference>
<feature type="domain" description="HTH iclR-type" evidence="4">
    <location>
        <begin position="17"/>
        <end position="85"/>
    </location>
</feature>
<dbReference type="SMART" id="SM00346">
    <property type="entry name" value="HTH_ICLR"/>
    <property type="match status" value="1"/>
</dbReference>
<dbReference type="Pfam" id="PF09339">
    <property type="entry name" value="HTH_IclR"/>
    <property type="match status" value="1"/>
</dbReference>
<name>A0A432V7Z1_9HYPH</name>
<evidence type="ECO:0000256" key="1">
    <source>
        <dbReference type="ARBA" id="ARBA00023015"/>
    </source>
</evidence>
<dbReference type="GO" id="GO:0003700">
    <property type="term" value="F:DNA-binding transcription factor activity"/>
    <property type="evidence" value="ECO:0007669"/>
    <property type="project" value="TreeGrafter"/>
</dbReference>
<dbReference type="PROSITE" id="PS51077">
    <property type="entry name" value="HTH_ICLR"/>
    <property type="match status" value="1"/>
</dbReference>
<dbReference type="InterPro" id="IPR005471">
    <property type="entry name" value="Tscrpt_reg_IclR_N"/>
</dbReference>
<evidence type="ECO:0000256" key="2">
    <source>
        <dbReference type="ARBA" id="ARBA00023125"/>
    </source>
</evidence>
<dbReference type="InterPro" id="IPR036388">
    <property type="entry name" value="WH-like_DNA-bd_sf"/>
</dbReference>
<dbReference type="Gene3D" id="3.30.450.40">
    <property type="match status" value="1"/>
</dbReference>
<dbReference type="Gene3D" id="1.10.10.10">
    <property type="entry name" value="Winged helix-like DNA-binding domain superfamily/Winged helix DNA-binding domain"/>
    <property type="match status" value="1"/>
</dbReference>
<proteinExistence type="predicted"/>
<evidence type="ECO:0000313" key="6">
    <source>
        <dbReference type="EMBL" id="RUM98278.1"/>
    </source>
</evidence>
<dbReference type="SUPFAM" id="SSF55781">
    <property type="entry name" value="GAF domain-like"/>
    <property type="match status" value="1"/>
</dbReference>
<dbReference type="AlphaFoldDB" id="A0A432V7Z1"/>
<dbReference type="EMBL" id="RKST01000007">
    <property type="protein sequence ID" value="RUM98278.1"/>
    <property type="molecule type" value="Genomic_DNA"/>
</dbReference>
<organism evidence="6 7">
    <name type="scientific">Borborobacter arsenicus</name>
    <dbReference type="NCBI Taxonomy" id="1851146"/>
    <lineage>
        <taxon>Bacteria</taxon>
        <taxon>Pseudomonadati</taxon>
        <taxon>Pseudomonadota</taxon>
        <taxon>Alphaproteobacteria</taxon>
        <taxon>Hyphomicrobiales</taxon>
        <taxon>Phyllobacteriaceae</taxon>
        <taxon>Borborobacter</taxon>
    </lineage>
</organism>
<dbReference type="InterPro" id="IPR036390">
    <property type="entry name" value="WH_DNA-bd_sf"/>
</dbReference>
<dbReference type="InterPro" id="IPR014757">
    <property type="entry name" value="Tscrpt_reg_IclR_C"/>
</dbReference>
<reference evidence="6 7" key="1">
    <citation type="submission" date="2018-11" db="EMBL/GenBank/DDBJ databases">
        <title>Pseudaminobacter arsenicus sp. nov., an arsenic-resistant bacterium isolated from arsenic-rich aquifers.</title>
        <authorList>
            <person name="Mu Y."/>
        </authorList>
    </citation>
    <scope>NUCLEOTIDE SEQUENCE [LARGE SCALE GENOMIC DNA]</scope>
    <source>
        <strain evidence="6 7">CB3</strain>
    </source>
</reference>
<dbReference type="PANTHER" id="PTHR30136:SF35">
    <property type="entry name" value="HTH-TYPE TRANSCRIPTIONAL REGULATOR RV1719"/>
    <property type="match status" value="1"/>
</dbReference>
<feature type="domain" description="IclR-ED" evidence="5">
    <location>
        <begin position="79"/>
        <end position="261"/>
    </location>
</feature>
<dbReference type="PROSITE" id="PS51078">
    <property type="entry name" value="ICLR_ED"/>
    <property type="match status" value="1"/>
</dbReference>
<dbReference type="GO" id="GO:0045892">
    <property type="term" value="P:negative regulation of DNA-templated transcription"/>
    <property type="evidence" value="ECO:0007669"/>
    <property type="project" value="TreeGrafter"/>
</dbReference>
<evidence type="ECO:0000313" key="7">
    <source>
        <dbReference type="Proteomes" id="UP000281647"/>
    </source>
</evidence>
<keyword evidence="1" id="KW-0805">Transcription regulation</keyword>
<evidence type="ECO:0000256" key="3">
    <source>
        <dbReference type="ARBA" id="ARBA00023163"/>
    </source>
</evidence>
<dbReference type="OrthoDB" id="6811967at2"/>
<accession>A0A432V7Z1</accession>
<evidence type="ECO:0000259" key="5">
    <source>
        <dbReference type="PROSITE" id="PS51078"/>
    </source>
</evidence>
<dbReference type="InterPro" id="IPR050707">
    <property type="entry name" value="HTH_MetabolicPath_Reg"/>
</dbReference>
<dbReference type="RefSeq" id="WP_128626658.1">
    <property type="nucleotide sequence ID" value="NZ_RKST01000007.1"/>
</dbReference>